<organism evidence="1 2">
    <name type="scientific">Enhygromyxa salina</name>
    <dbReference type="NCBI Taxonomy" id="215803"/>
    <lineage>
        <taxon>Bacteria</taxon>
        <taxon>Pseudomonadati</taxon>
        <taxon>Myxococcota</taxon>
        <taxon>Polyangia</taxon>
        <taxon>Nannocystales</taxon>
        <taxon>Nannocystaceae</taxon>
        <taxon>Enhygromyxa</taxon>
    </lineage>
</organism>
<protein>
    <submittedName>
        <fullName evidence="1">Uncharacterized protein</fullName>
    </submittedName>
</protein>
<comment type="caution">
    <text evidence="1">The sequence shown here is derived from an EMBL/GenBank/DDBJ whole genome shotgun (WGS) entry which is preliminary data.</text>
</comment>
<dbReference type="AlphaFoldDB" id="A0A0C2D8M4"/>
<sequence>MWRRGYASKPLPSEVTTISLSRILQEALSNVARHAKAQRVQISVR</sequence>
<name>A0A0C2D8M4_9BACT</name>
<gene>
    <name evidence="1" type="ORF">DB30_02727</name>
</gene>
<proteinExistence type="predicted"/>
<reference evidence="1 2" key="1">
    <citation type="submission" date="2014-12" db="EMBL/GenBank/DDBJ databases">
        <title>Genome assembly of Enhygromyxa salina DSM 15201.</title>
        <authorList>
            <person name="Sharma G."/>
            <person name="Subramanian S."/>
        </authorList>
    </citation>
    <scope>NUCLEOTIDE SEQUENCE [LARGE SCALE GENOMIC DNA]</scope>
    <source>
        <strain evidence="1 2">DSM 15201</strain>
    </source>
</reference>
<dbReference type="RefSeq" id="WP_153258169.1">
    <property type="nucleotide sequence ID" value="NZ_JMCC02000002.1"/>
</dbReference>
<accession>A0A0C2D8M4</accession>
<dbReference type="Proteomes" id="UP000031599">
    <property type="component" value="Unassembled WGS sequence"/>
</dbReference>
<dbReference type="EMBL" id="JMCC02000002">
    <property type="protein sequence ID" value="KIG19446.1"/>
    <property type="molecule type" value="Genomic_DNA"/>
</dbReference>
<dbReference type="InterPro" id="IPR036890">
    <property type="entry name" value="HATPase_C_sf"/>
</dbReference>
<evidence type="ECO:0000313" key="1">
    <source>
        <dbReference type="EMBL" id="KIG19446.1"/>
    </source>
</evidence>
<dbReference type="Gene3D" id="3.30.565.10">
    <property type="entry name" value="Histidine kinase-like ATPase, C-terminal domain"/>
    <property type="match status" value="1"/>
</dbReference>
<evidence type="ECO:0000313" key="2">
    <source>
        <dbReference type="Proteomes" id="UP000031599"/>
    </source>
</evidence>